<accession>A0ABP8L449</accession>
<comment type="caution">
    <text evidence="1">The sequence shown here is derived from an EMBL/GenBank/DDBJ whole genome shotgun (WGS) entry which is preliminary data.</text>
</comment>
<dbReference type="EMBL" id="BAABGN010000005">
    <property type="protein sequence ID" value="GAA4421291.1"/>
    <property type="molecule type" value="Genomic_DNA"/>
</dbReference>
<gene>
    <name evidence="1" type="ORF">GCM10023169_14020</name>
</gene>
<reference evidence="2" key="1">
    <citation type="journal article" date="2019" name="Int. J. Syst. Evol. Microbiol.">
        <title>The Global Catalogue of Microorganisms (GCM) 10K type strain sequencing project: providing services to taxonomists for standard genome sequencing and annotation.</title>
        <authorList>
            <consortium name="The Broad Institute Genomics Platform"/>
            <consortium name="The Broad Institute Genome Sequencing Center for Infectious Disease"/>
            <person name="Wu L."/>
            <person name="Ma J."/>
        </authorList>
    </citation>
    <scope>NUCLEOTIDE SEQUENCE [LARGE SCALE GENOMIC DNA]</scope>
    <source>
        <strain evidence="2">JCM 17810</strain>
    </source>
</reference>
<dbReference type="Proteomes" id="UP001500622">
    <property type="component" value="Unassembled WGS sequence"/>
</dbReference>
<protein>
    <submittedName>
        <fullName evidence="1">Uncharacterized protein</fullName>
    </submittedName>
</protein>
<evidence type="ECO:0000313" key="1">
    <source>
        <dbReference type="EMBL" id="GAA4421291.1"/>
    </source>
</evidence>
<organism evidence="1 2">
    <name type="scientific">Georgenia halophila</name>
    <dbReference type="NCBI Taxonomy" id="620889"/>
    <lineage>
        <taxon>Bacteria</taxon>
        <taxon>Bacillati</taxon>
        <taxon>Actinomycetota</taxon>
        <taxon>Actinomycetes</taxon>
        <taxon>Micrococcales</taxon>
        <taxon>Bogoriellaceae</taxon>
        <taxon>Georgenia</taxon>
    </lineage>
</organism>
<proteinExistence type="predicted"/>
<keyword evidence="2" id="KW-1185">Reference proteome</keyword>
<sequence>MANLYSAMARLVNELDSAYDSEVVRWACPVPFFGRITEATVATVGINPSNREFVGPDGAELDGQCRRLPTLGSLALEDWSKADGGDIRALTHACLDYFDRNPYRHWFDVLERMLKVGGFSYYTGRRSAHLDLVAYATGTKWGALPPSLRSRLIARGRNTLAEIIRDSPVEVLVLNGRSVVNEFVVSSQVDLSATPVPGWTLPRAAGPGVGGVRYSGTLTSLGGIEFDRPVRVVGFNHNLQSSFGVTKSVVRQIAKEVGESVAQTHDGATR</sequence>
<name>A0ABP8L449_9MICO</name>
<evidence type="ECO:0000313" key="2">
    <source>
        <dbReference type="Proteomes" id="UP001500622"/>
    </source>
</evidence>